<evidence type="ECO:0000313" key="14">
    <source>
        <dbReference type="EMBL" id="ROT65821.1"/>
    </source>
</evidence>
<sequence>MKISDASFLNDLDGRSACSVCGKSRKYFCYTCHIPLANIADKIPKIRLPCKVDVIKHPREIDGKSTAVHAAVIAPEDVQIYTYPDIPDYSNEGDVLLIFPDKEAIRLEDLWTCLEKQTHRQSQEPEVKRTKPQLPFTRALFIDCTWNQTRKIYNDERVQEHFHDIITNNPLPPPPVPLPPLPHTPLSPLPLSLFSPSPPLPSPKIKNIPPLPLSPLFFPSPSLPLIPETHHSLLHFSPCSPSSLSLSPLLSFCVSFSLLSSPIPPHSLLPSSPLFPLLAFSSLSPLSNPSPLIPLSSLSLFPLGPLSPPNFPLPSSPPLPNRETCLPTLYIPTGTNPPPSPVLHYPLIFPLYPSPLPISPPLSPLPPSLPLPPPPSPLLLPPSPTQNIGCLSPIPLPPSSPSPISPSIKLPSPPFPALPPSYCSPSPFPPNSASTPFFQQGLPFLAYYPLSLSPLLSPTPLFPFSIPPPLVFFPPFLFPLSLSPYPLLPFSLPYPLLSRSSPLPPLSPIPSPLPPPLLPLSPLIPSPLPPLHSSAGLWRATRSIIIAPTGAVNSNSSKVHTRGLCPYKKAAPPPHPPPSSLSL</sequence>
<evidence type="ECO:0000256" key="12">
    <source>
        <dbReference type="SAM" id="MobiDB-lite"/>
    </source>
</evidence>
<dbReference type="GO" id="GO:0016432">
    <property type="term" value="F:tRNA-uridine aminocarboxypropyltransferase activity"/>
    <property type="evidence" value="ECO:0007669"/>
    <property type="project" value="UniProtKB-EC"/>
</dbReference>
<feature type="domain" description="DTW" evidence="13">
    <location>
        <begin position="25"/>
        <end position="262"/>
    </location>
</feature>
<keyword evidence="5" id="KW-0819">tRNA processing</keyword>
<evidence type="ECO:0000256" key="5">
    <source>
        <dbReference type="ARBA" id="ARBA00022694"/>
    </source>
</evidence>
<comment type="caution">
    <text evidence="14">The sequence shown here is derived from an EMBL/GenBank/DDBJ whole genome shotgun (WGS) entry which is preliminary data.</text>
</comment>
<feature type="region of interest" description="Disordered" evidence="12">
    <location>
        <begin position="564"/>
        <end position="583"/>
    </location>
</feature>
<evidence type="ECO:0000256" key="6">
    <source>
        <dbReference type="ARBA" id="ARBA00023242"/>
    </source>
</evidence>
<keyword evidence="6" id="KW-0539">Nucleus</keyword>
<feature type="compositionally biased region" description="Pro residues" evidence="12">
    <location>
        <begin position="571"/>
        <end position="583"/>
    </location>
</feature>
<gene>
    <name evidence="14" type="ORF">C7M84_016189</name>
</gene>
<keyword evidence="15" id="KW-1185">Reference proteome</keyword>
<protein>
    <recommendedName>
        <fullName evidence="9">tRNA-uridine aminocarboxypropyltransferase 1</fullName>
        <ecNumber evidence="2">2.5.1.25</ecNumber>
    </recommendedName>
    <alternativeName>
        <fullName evidence="10">DTW domain-containing protein 1</fullName>
    </alternativeName>
</protein>
<dbReference type="PANTHER" id="PTHR15627">
    <property type="entry name" value="NATURAL KILLER CELL-SPECIFIC ANTIGEN KLIP1"/>
    <property type="match status" value="1"/>
</dbReference>
<evidence type="ECO:0000256" key="1">
    <source>
        <dbReference type="ARBA" id="ARBA00004123"/>
    </source>
</evidence>
<dbReference type="InterPro" id="IPR051521">
    <property type="entry name" value="tRNA_Mod/Golgi_Maint"/>
</dbReference>
<dbReference type="AlphaFoldDB" id="A0A3R7SLG6"/>
<dbReference type="PANTHER" id="PTHR15627:SF8">
    <property type="entry name" value="TRNA-URIDINE AMINOCARBOXYPROPYLTRANSFERASE 1"/>
    <property type="match status" value="1"/>
</dbReference>
<accession>A0A3R7SLG6</accession>
<proteinExistence type="inferred from homology"/>
<dbReference type="OrthoDB" id="3173at2759"/>
<reference evidence="14 15" key="2">
    <citation type="submission" date="2019-01" db="EMBL/GenBank/DDBJ databases">
        <title>The decoding of complex shrimp genome reveals the adaptation for benthos swimmer, frequently molting mechanism and breeding impact on genome.</title>
        <authorList>
            <person name="Sun Y."/>
            <person name="Gao Y."/>
            <person name="Yu Y."/>
        </authorList>
    </citation>
    <scope>NUCLEOTIDE SEQUENCE [LARGE SCALE GENOMIC DNA]</scope>
    <source>
        <tissue evidence="14">Muscle</tissue>
    </source>
</reference>
<comment type="function">
    <text evidence="7">Catalyzes the formation of 3-(3-amino-3-carboxypropyl)uridine (acp3U) at position 20 in the D-loop of several cytoplasmic tRNAs (acp3U(20)).</text>
</comment>
<evidence type="ECO:0000256" key="2">
    <source>
        <dbReference type="ARBA" id="ARBA00012386"/>
    </source>
</evidence>
<evidence type="ECO:0000256" key="11">
    <source>
        <dbReference type="ARBA" id="ARBA00048718"/>
    </source>
</evidence>
<keyword evidence="3" id="KW-0808">Transferase</keyword>
<evidence type="ECO:0000256" key="4">
    <source>
        <dbReference type="ARBA" id="ARBA00022691"/>
    </source>
</evidence>
<evidence type="ECO:0000259" key="13">
    <source>
        <dbReference type="SMART" id="SM01144"/>
    </source>
</evidence>
<dbReference type="GO" id="GO:0006400">
    <property type="term" value="P:tRNA modification"/>
    <property type="evidence" value="ECO:0007669"/>
    <property type="project" value="TreeGrafter"/>
</dbReference>
<dbReference type="EC" id="2.5.1.25" evidence="2"/>
<dbReference type="Pfam" id="PF03942">
    <property type="entry name" value="DTW"/>
    <property type="match status" value="1"/>
</dbReference>
<comment type="similarity">
    <text evidence="8">Belongs to the TDD superfamily. DTWD1 family.</text>
</comment>
<comment type="subcellular location">
    <subcellularLocation>
        <location evidence="1">Nucleus</location>
    </subcellularLocation>
</comment>
<dbReference type="InterPro" id="IPR005636">
    <property type="entry name" value="DTW"/>
</dbReference>
<comment type="catalytic activity">
    <reaction evidence="11">
        <text>a uridine in tRNA + S-adenosyl-L-methionine = a 3-[(3S)-3-amino-3-carboxypropyl]uridine in tRNA + S-methyl-5'-thioadenosine + H(+)</text>
        <dbReference type="Rhea" id="RHEA:62432"/>
        <dbReference type="Rhea" id="RHEA-COMP:13339"/>
        <dbReference type="Rhea" id="RHEA-COMP:16092"/>
        <dbReference type="ChEBI" id="CHEBI:15378"/>
        <dbReference type="ChEBI" id="CHEBI:17509"/>
        <dbReference type="ChEBI" id="CHEBI:59789"/>
        <dbReference type="ChEBI" id="CHEBI:65315"/>
        <dbReference type="ChEBI" id="CHEBI:82930"/>
        <dbReference type="EC" id="2.5.1.25"/>
    </reaction>
</comment>
<dbReference type="Proteomes" id="UP000283509">
    <property type="component" value="Unassembled WGS sequence"/>
</dbReference>
<reference evidence="14 15" key="1">
    <citation type="submission" date="2018-04" db="EMBL/GenBank/DDBJ databases">
        <authorList>
            <person name="Zhang X."/>
            <person name="Yuan J."/>
            <person name="Li F."/>
            <person name="Xiang J."/>
        </authorList>
    </citation>
    <scope>NUCLEOTIDE SEQUENCE [LARGE SCALE GENOMIC DNA]</scope>
    <source>
        <tissue evidence="14">Muscle</tissue>
    </source>
</reference>
<evidence type="ECO:0000256" key="10">
    <source>
        <dbReference type="ARBA" id="ARBA00042508"/>
    </source>
</evidence>
<dbReference type="SMART" id="SM01144">
    <property type="entry name" value="DTW"/>
    <property type="match status" value="1"/>
</dbReference>
<organism evidence="14 15">
    <name type="scientific">Penaeus vannamei</name>
    <name type="common">Whiteleg shrimp</name>
    <name type="synonym">Litopenaeus vannamei</name>
    <dbReference type="NCBI Taxonomy" id="6689"/>
    <lineage>
        <taxon>Eukaryota</taxon>
        <taxon>Metazoa</taxon>
        <taxon>Ecdysozoa</taxon>
        <taxon>Arthropoda</taxon>
        <taxon>Crustacea</taxon>
        <taxon>Multicrustacea</taxon>
        <taxon>Malacostraca</taxon>
        <taxon>Eumalacostraca</taxon>
        <taxon>Eucarida</taxon>
        <taxon>Decapoda</taxon>
        <taxon>Dendrobranchiata</taxon>
        <taxon>Penaeoidea</taxon>
        <taxon>Penaeidae</taxon>
        <taxon>Penaeus</taxon>
    </lineage>
</organism>
<evidence type="ECO:0000313" key="15">
    <source>
        <dbReference type="Proteomes" id="UP000283509"/>
    </source>
</evidence>
<evidence type="ECO:0000256" key="8">
    <source>
        <dbReference type="ARBA" id="ARBA00038290"/>
    </source>
</evidence>
<evidence type="ECO:0000256" key="9">
    <source>
        <dbReference type="ARBA" id="ARBA00039242"/>
    </source>
</evidence>
<evidence type="ECO:0000256" key="3">
    <source>
        <dbReference type="ARBA" id="ARBA00022679"/>
    </source>
</evidence>
<keyword evidence="4" id="KW-0949">S-adenosyl-L-methionine</keyword>
<evidence type="ECO:0000256" key="7">
    <source>
        <dbReference type="ARBA" id="ARBA00037050"/>
    </source>
</evidence>
<dbReference type="EMBL" id="QCYY01003031">
    <property type="protein sequence ID" value="ROT65821.1"/>
    <property type="molecule type" value="Genomic_DNA"/>
</dbReference>
<dbReference type="STRING" id="6689.A0A3R7SLG6"/>
<name>A0A3R7SLG6_PENVA</name>
<dbReference type="GO" id="GO:0005634">
    <property type="term" value="C:nucleus"/>
    <property type="evidence" value="ECO:0007669"/>
    <property type="project" value="UniProtKB-SubCell"/>
</dbReference>